<gene>
    <name evidence="1" type="ORF">CBM2594_U10055</name>
</gene>
<dbReference type="Proteomes" id="UP000257139">
    <property type="component" value="Unassembled WGS sequence"/>
</dbReference>
<protein>
    <submittedName>
        <fullName evidence="1">Uncharacterized protein</fullName>
    </submittedName>
</protein>
<dbReference type="EMBL" id="OGUU01000045">
    <property type="protein sequence ID" value="SPC25554.1"/>
    <property type="molecule type" value="Genomic_DNA"/>
</dbReference>
<dbReference type="AlphaFoldDB" id="A0A7Z7JFD1"/>
<accession>A0A7Z7JFD1</accession>
<proteinExistence type="predicted"/>
<name>A0A7Z7JFD1_9BURK</name>
<organism evidence="1 2">
    <name type="scientific">Cupriavidus taiwanensis</name>
    <dbReference type="NCBI Taxonomy" id="164546"/>
    <lineage>
        <taxon>Bacteria</taxon>
        <taxon>Pseudomonadati</taxon>
        <taxon>Pseudomonadota</taxon>
        <taxon>Betaproteobacteria</taxon>
        <taxon>Burkholderiales</taxon>
        <taxon>Burkholderiaceae</taxon>
        <taxon>Cupriavidus</taxon>
    </lineage>
</organism>
<evidence type="ECO:0000313" key="2">
    <source>
        <dbReference type="Proteomes" id="UP000257139"/>
    </source>
</evidence>
<evidence type="ECO:0000313" key="1">
    <source>
        <dbReference type="EMBL" id="SPC25554.1"/>
    </source>
</evidence>
<sequence>MMQPTKKNLLSLMSANDGRETQSFCSGYLPHPNPRMYKYFWRVFAMDTPWESTEFFVRAPVLTTAHFMEMYGKCRADGVSCLIYSYHLPRHGSIFDQTSAKWEGVTFAPAWDDDQDAEWRGHK</sequence>
<reference evidence="1 2" key="1">
    <citation type="submission" date="2018-01" db="EMBL/GenBank/DDBJ databases">
        <authorList>
            <person name="Clerissi C."/>
        </authorList>
    </citation>
    <scope>NUCLEOTIDE SEQUENCE [LARGE SCALE GENOMIC DNA]</scope>
    <source>
        <strain evidence="1">Cupriavidus taiwanensis STM 6021</strain>
    </source>
</reference>
<comment type="caution">
    <text evidence="1">The sequence shown here is derived from an EMBL/GenBank/DDBJ whole genome shotgun (WGS) entry which is preliminary data.</text>
</comment>